<accession>A0AA88GKV8</accession>
<feature type="region of interest" description="Disordered" evidence="1">
    <location>
        <begin position="1162"/>
        <end position="1189"/>
    </location>
</feature>
<feature type="region of interest" description="Disordered" evidence="1">
    <location>
        <begin position="1"/>
        <end position="32"/>
    </location>
</feature>
<dbReference type="Proteomes" id="UP000816034">
    <property type="component" value="Unassembled WGS sequence"/>
</dbReference>
<proteinExistence type="predicted"/>
<dbReference type="InterPro" id="IPR003131">
    <property type="entry name" value="T1-type_BTB"/>
</dbReference>
<comment type="caution">
    <text evidence="3">The sequence shown here is derived from an EMBL/GenBank/DDBJ whole genome shotgun (WGS) entry which is preliminary data.</text>
</comment>
<dbReference type="InterPro" id="IPR011333">
    <property type="entry name" value="SKP1/BTB/POZ_sf"/>
</dbReference>
<dbReference type="SUPFAM" id="SSF54695">
    <property type="entry name" value="POZ domain"/>
    <property type="match status" value="2"/>
</dbReference>
<sequence>MITQEIPSSQKRKRGHDNDPSNNHPSDVATSADVELAPYLRDRDQVEKFRIDSLLRLQQEKERNELKMKELEILEKFNHLDIMDEGEDSTIVSSKNLNHRQPVVKEILIDNSSSKEASLENDSQENSSPLLKFKVGGKMFITSLQTINKRETMLKTMLNSDFKIDKDENGCVLLEDRNPDYFPIILEHIRTGSTTYVGLWENVSEDSVQHLKNLLEESDYFGTQKLSARVHTLIKQYEDELHEIHERQAEIKLHKEQEKQFEMQHQEAQHYSNTVAKTLSDTQEEKDEQWMNKFASLTLNEKQVIESYVQEHENRLMKEKEALKERESKLKLKSSVTFNVRGVKFSLSVDKLLIHTGSIFYDVLKELKPSMKDEIFIDRDSEIFGHIFEFLQTGSAMNIPKDYSKRKLIYKEAKEFNLKALLEHLNPLRFPIEDIGETNIRIKQEEDFIRNLFATARENVVLNDPYLHLVGVFDLKNGNKTNSTRSDIFKKGLNPPPSIPLIFNFEDPVEASELVNDFSQLKCPPQPTICDSREVFIEQFNAFSFGLFRDMNWNNVFCAGGGVLACLLQADISDENDNHESDDDDDVAPQDAHSKSYWDFDDGEQISPLGDESPGSLSDDEYFTASDDENNFNHRTCSSNEEKVRKMKKTGKRSKPENPKLSRQQKLIEYYRTSDLWKDSDIDLFLYGLTEQQAEEKIVYLYNAFKKNLARLPKWVLDEDSDDEEENKSTSNKYTDIMLMRTEHAITFKFSGLIRPVQIILRIYKSPSEVLCGFDIPCCCCGFDGTQVYCLPRAIQAINTRCNIVDPDRQSTTYEVRLVKYSLRGFRIGVPGYDAKRVCRELTNPSLYYPRRYSRRYRSRSRFSNINHVSGLARILLMKHVYINFKQHRGGDGSMLSVAGKQTLKETENSLSSVYRPSKDHDYFQVDLPQRVYDHTPVTVVFSRLQAKIKYLKDKLNKKPFFECSLNDVQEIIAPKNPQSHLSPFIEWITLEPGRQHVGSFYPHQRNFFADAYSNIEVETKRKFKYQWSYLKGRHRYYASHIKFNSEISKEIEKHYRIYKKNVDEKQQRNYSKLSRETKKEKKTTKKSSKEEKKYEFHLYTIPNSKLQINFRSMDITEIEQEGKKANNQKSYFRYSSSFEVLRTRSTLKYFKRKDTPISSDVTDCEHGELFTPAEEDSESEEEKKPSRF</sequence>
<dbReference type="InterPro" id="IPR045068">
    <property type="entry name" value="BACURD1-3"/>
</dbReference>
<dbReference type="Pfam" id="PF02214">
    <property type="entry name" value="BTB_2"/>
    <property type="match status" value="2"/>
</dbReference>
<dbReference type="InterPro" id="IPR000210">
    <property type="entry name" value="BTB/POZ_dom"/>
</dbReference>
<feature type="compositionally biased region" description="Acidic residues" evidence="1">
    <location>
        <begin position="576"/>
        <end position="588"/>
    </location>
</feature>
<dbReference type="Gene3D" id="3.30.710.10">
    <property type="entry name" value="Potassium Channel Kv1.1, Chain A"/>
    <property type="match status" value="2"/>
</dbReference>
<dbReference type="CDD" id="cd18316">
    <property type="entry name" value="BTB_POZ_KCTD-like"/>
    <property type="match status" value="2"/>
</dbReference>
<feature type="region of interest" description="Disordered" evidence="1">
    <location>
        <begin position="1067"/>
        <end position="1089"/>
    </location>
</feature>
<dbReference type="PANTHER" id="PTHR11145:SF8">
    <property type="entry name" value="RE57120P"/>
    <property type="match status" value="1"/>
</dbReference>
<dbReference type="RefSeq" id="XP_044546524.1">
    <property type="nucleotide sequence ID" value="XM_044697363.1"/>
</dbReference>
<gene>
    <name evidence="3" type="ORF">C9374_007401</name>
</gene>
<evidence type="ECO:0000259" key="2">
    <source>
        <dbReference type="SMART" id="SM00225"/>
    </source>
</evidence>
<protein>
    <recommendedName>
        <fullName evidence="2">BTB domain-containing protein</fullName>
    </recommendedName>
</protein>
<reference evidence="3 4" key="1">
    <citation type="journal article" date="2018" name="BMC Genomics">
        <title>The genome of Naegleria lovaniensis, the basis for a comparative approach to unravel pathogenicity factors of the human pathogenic amoeba N. fowleri.</title>
        <authorList>
            <person name="Liechti N."/>
            <person name="Schurch N."/>
            <person name="Bruggmann R."/>
            <person name="Wittwer M."/>
        </authorList>
    </citation>
    <scope>NUCLEOTIDE SEQUENCE [LARGE SCALE GENOMIC DNA]</scope>
    <source>
        <strain evidence="3 4">ATCC 30569</strain>
    </source>
</reference>
<feature type="domain" description="BTB" evidence="2">
    <location>
        <begin position="129"/>
        <end position="238"/>
    </location>
</feature>
<dbReference type="GeneID" id="68099855"/>
<evidence type="ECO:0000313" key="3">
    <source>
        <dbReference type="EMBL" id="KAG2379262.1"/>
    </source>
</evidence>
<organism evidence="3 4">
    <name type="scientific">Naegleria lovaniensis</name>
    <name type="common">Amoeba</name>
    <dbReference type="NCBI Taxonomy" id="51637"/>
    <lineage>
        <taxon>Eukaryota</taxon>
        <taxon>Discoba</taxon>
        <taxon>Heterolobosea</taxon>
        <taxon>Tetramitia</taxon>
        <taxon>Eutetramitia</taxon>
        <taxon>Vahlkampfiidae</taxon>
        <taxon>Naegleria</taxon>
    </lineage>
</organism>
<dbReference type="SMART" id="SM00225">
    <property type="entry name" value="BTB"/>
    <property type="match status" value="2"/>
</dbReference>
<dbReference type="EMBL" id="PYSW02000029">
    <property type="protein sequence ID" value="KAG2379262.1"/>
    <property type="molecule type" value="Genomic_DNA"/>
</dbReference>
<feature type="compositionally biased region" description="Polar residues" evidence="1">
    <location>
        <begin position="20"/>
        <end position="29"/>
    </location>
</feature>
<name>A0AA88GKV8_NAELO</name>
<feature type="compositionally biased region" description="Basic and acidic residues" evidence="1">
    <location>
        <begin position="1067"/>
        <end position="1080"/>
    </location>
</feature>
<feature type="region of interest" description="Disordered" evidence="1">
    <location>
        <begin position="576"/>
        <end position="661"/>
    </location>
</feature>
<evidence type="ECO:0000313" key="4">
    <source>
        <dbReference type="Proteomes" id="UP000816034"/>
    </source>
</evidence>
<keyword evidence="4" id="KW-1185">Reference proteome</keyword>
<dbReference type="AlphaFoldDB" id="A0AA88GKV8"/>
<dbReference type="PANTHER" id="PTHR11145">
    <property type="entry name" value="BTB/POZ DOMAIN-CONTAINING ADAPTER FOR CUL3-MEDIATED RHOA DEGRADATION PROTEIN FAMILY MEMBER"/>
    <property type="match status" value="1"/>
</dbReference>
<feature type="compositionally biased region" description="Acidic residues" evidence="1">
    <location>
        <begin position="618"/>
        <end position="630"/>
    </location>
</feature>
<dbReference type="GO" id="GO:0051260">
    <property type="term" value="P:protein homooligomerization"/>
    <property type="evidence" value="ECO:0007669"/>
    <property type="project" value="InterPro"/>
</dbReference>
<feature type="domain" description="BTB" evidence="2">
    <location>
        <begin position="334"/>
        <end position="433"/>
    </location>
</feature>
<evidence type="ECO:0000256" key="1">
    <source>
        <dbReference type="SAM" id="MobiDB-lite"/>
    </source>
</evidence>